<evidence type="ECO:0000256" key="2">
    <source>
        <dbReference type="ARBA" id="ARBA00022692"/>
    </source>
</evidence>
<comment type="subcellular location">
    <subcellularLocation>
        <location evidence="1">Membrane</location>
        <topology evidence="1">Multi-pass membrane protein</topology>
    </subcellularLocation>
</comment>
<gene>
    <name evidence="8" type="ORF">ENL47_00265</name>
</gene>
<feature type="transmembrane region" description="Helical" evidence="5">
    <location>
        <begin position="259"/>
        <end position="277"/>
    </location>
</feature>
<evidence type="ECO:0000313" key="8">
    <source>
        <dbReference type="EMBL" id="HHR95286.1"/>
    </source>
</evidence>
<dbReference type="InterPro" id="IPR012340">
    <property type="entry name" value="NA-bd_OB-fold"/>
</dbReference>
<sequence length="450" mass="49663">MSTHRLMKINLFFILILTVIFSYDILLHINSDNGTLFSGNAIIIKIDGVIGTIDVPTEEYVKQAIALAENRNVPLLIVVNSYGGYIDPTINIANMILEAKIPVIGFIIDKAFSAASIIIQPMHIVASTPHSVIGAAQPITINPVTGQYEFINESKIINSVVAMATRYAEIRGRNATAVEMFIRRNLVLNGEEAAKYNVVDLIANNLNELISNINGETVTLTYSGIKKNATINIYGYEEFSPPMYIQVYAYLRDSTINSILWFIGFFGTFIALLSGRIDILPFTFVFLLLALIGGGMNINIISIILLALGSILITIEIFTPGYGIIGISGIIALIFGFLLMPINPATFVYPGIFESIRNLVLIIGGGLSAFFIFIIYKVIEANRKRREVTYAPGGRPSIGRAVDRIEPGKKGFVFVDGEYWYAESGEVIEAGEEVEIIGRKEFTLIVRKRR</sequence>
<dbReference type="Pfam" id="PF00574">
    <property type="entry name" value="CLP_protease"/>
    <property type="match status" value="1"/>
</dbReference>
<dbReference type="GO" id="GO:0016020">
    <property type="term" value="C:membrane"/>
    <property type="evidence" value="ECO:0007669"/>
    <property type="project" value="UniProtKB-SubCell"/>
</dbReference>
<feature type="transmembrane region" description="Helical" evidence="5">
    <location>
        <begin position="283"/>
        <end position="308"/>
    </location>
</feature>
<feature type="domain" description="NfeD-like C-terminal" evidence="6">
    <location>
        <begin position="399"/>
        <end position="448"/>
    </location>
</feature>
<feature type="domain" description="NfeD integral membrane" evidence="7">
    <location>
        <begin position="256"/>
        <end position="377"/>
    </location>
</feature>
<evidence type="ECO:0000256" key="1">
    <source>
        <dbReference type="ARBA" id="ARBA00004141"/>
    </source>
</evidence>
<keyword evidence="4 5" id="KW-0472">Membrane</keyword>
<evidence type="ECO:0000256" key="5">
    <source>
        <dbReference type="SAM" id="Phobius"/>
    </source>
</evidence>
<keyword evidence="3 5" id="KW-1133">Transmembrane helix</keyword>
<protein>
    <submittedName>
        <fullName evidence="8">Nodulation protein NfeD</fullName>
    </submittedName>
</protein>
<dbReference type="PANTHER" id="PTHR33507:SF4">
    <property type="entry name" value="NODULATION COMPETITIVENESS PROTEIN NFED"/>
    <property type="match status" value="1"/>
</dbReference>
<dbReference type="SUPFAM" id="SSF141322">
    <property type="entry name" value="NfeD domain-like"/>
    <property type="match status" value="1"/>
</dbReference>
<dbReference type="InterPro" id="IPR002810">
    <property type="entry name" value="NfeD-like_C"/>
</dbReference>
<dbReference type="Pfam" id="PF01957">
    <property type="entry name" value="NfeD"/>
    <property type="match status" value="1"/>
</dbReference>
<feature type="transmembrane region" description="Helical" evidence="5">
    <location>
        <begin position="359"/>
        <end position="379"/>
    </location>
</feature>
<dbReference type="Pfam" id="PF24961">
    <property type="entry name" value="NfeD_membrane"/>
    <property type="match status" value="1"/>
</dbReference>
<dbReference type="InterPro" id="IPR029045">
    <property type="entry name" value="ClpP/crotonase-like_dom_sf"/>
</dbReference>
<keyword evidence="2 5" id="KW-0812">Transmembrane</keyword>
<dbReference type="InterPro" id="IPR052165">
    <property type="entry name" value="Membrane_assoc_protease"/>
</dbReference>
<dbReference type="Gene3D" id="3.90.226.10">
    <property type="entry name" value="2-enoyl-CoA Hydratase, Chain A, domain 1"/>
    <property type="match status" value="1"/>
</dbReference>
<dbReference type="PANTHER" id="PTHR33507">
    <property type="entry name" value="INNER MEMBRANE PROTEIN YBBJ"/>
    <property type="match status" value="1"/>
</dbReference>
<dbReference type="AlphaFoldDB" id="A0A7C5UT06"/>
<accession>A0A7C5UT06</accession>
<evidence type="ECO:0000256" key="3">
    <source>
        <dbReference type="ARBA" id="ARBA00022989"/>
    </source>
</evidence>
<comment type="caution">
    <text evidence="8">The sequence shown here is derived from an EMBL/GenBank/DDBJ whole genome shotgun (WGS) entry which is preliminary data.</text>
</comment>
<proteinExistence type="predicted"/>
<name>A0A7C5UT06_9CREN</name>
<feature type="transmembrane region" description="Helical" evidence="5">
    <location>
        <begin position="6"/>
        <end position="26"/>
    </location>
</feature>
<dbReference type="EMBL" id="DRUB01000005">
    <property type="protein sequence ID" value="HHR95286.1"/>
    <property type="molecule type" value="Genomic_DNA"/>
</dbReference>
<dbReference type="SUPFAM" id="SSF52096">
    <property type="entry name" value="ClpP/crotonase"/>
    <property type="match status" value="1"/>
</dbReference>
<dbReference type="InterPro" id="IPR023562">
    <property type="entry name" value="ClpP/TepA"/>
</dbReference>
<dbReference type="InterPro" id="IPR056739">
    <property type="entry name" value="NfeD_membrane"/>
</dbReference>
<evidence type="ECO:0000259" key="7">
    <source>
        <dbReference type="Pfam" id="PF24961"/>
    </source>
</evidence>
<reference evidence="8" key="1">
    <citation type="journal article" date="2020" name="mSystems">
        <title>Genome- and Community-Level Interaction Insights into Carbon Utilization and Element Cycling Functions of Hydrothermarchaeota in Hydrothermal Sediment.</title>
        <authorList>
            <person name="Zhou Z."/>
            <person name="Liu Y."/>
            <person name="Xu W."/>
            <person name="Pan J."/>
            <person name="Luo Z.H."/>
            <person name="Li M."/>
        </authorList>
    </citation>
    <scope>NUCLEOTIDE SEQUENCE [LARGE SCALE GENOMIC DNA]</scope>
    <source>
        <strain evidence="8">SpSt-1</strain>
    </source>
</reference>
<feature type="transmembrane region" description="Helical" evidence="5">
    <location>
        <begin position="320"/>
        <end position="339"/>
    </location>
</feature>
<organism evidence="8">
    <name type="scientific">Ignisphaera aggregans</name>
    <dbReference type="NCBI Taxonomy" id="334771"/>
    <lineage>
        <taxon>Archaea</taxon>
        <taxon>Thermoproteota</taxon>
        <taxon>Thermoprotei</taxon>
        <taxon>Desulfurococcales</taxon>
        <taxon>Desulfurococcaceae</taxon>
        <taxon>Ignisphaera</taxon>
    </lineage>
</organism>
<evidence type="ECO:0000259" key="6">
    <source>
        <dbReference type="Pfam" id="PF01957"/>
    </source>
</evidence>
<evidence type="ECO:0000256" key="4">
    <source>
        <dbReference type="ARBA" id="ARBA00023136"/>
    </source>
</evidence>
<dbReference type="Gene3D" id="2.40.50.140">
    <property type="entry name" value="Nucleic acid-binding proteins"/>
    <property type="match status" value="1"/>
</dbReference>